<dbReference type="InterPro" id="IPR036388">
    <property type="entry name" value="WH-like_DNA-bd_sf"/>
</dbReference>
<accession>A0AAC9QRL2</accession>
<dbReference type="Pfam" id="PF03466">
    <property type="entry name" value="LysR_substrate"/>
    <property type="match status" value="1"/>
</dbReference>
<evidence type="ECO:0000256" key="1">
    <source>
        <dbReference type="ARBA" id="ARBA00009437"/>
    </source>
</evidence>
<evidence type="ECO:0000313" key="7">
    <source>
        <dbReference type="EMBL" id="MDE1470585.1"/>
    </source>
</evidence>
<reference evidence="7 9" key="4">
    <citation type="submission" date="2023-02" db="EMBL/GenBank/DDBJ databases">
        <title>Comparative genome analysis of Eubacterium limosum species.</title>
        <authorList>
            <person name="Bak J.E."/>
        </authorList>
    </citation>
    <scope>NUCLEOTIDE SEQUENCE [LARGE SCALE GENOMIC DNA]</scope>
    <source>
        <strain evidence="7 9">KGMB01548</strain>
    </source>
</reference>
<dbReference type="SUPFAM" id="SSF46785">
    <property type="entry name" value="Winged helix' DNA-binding domain"/>
    <property type="match status" value="1"/>
</dbReference>
<dbReference type="FunFam" id="1.10.10.10:FF:000001">
    <property type="entry name" value="LysR family transcriptional regulator"/>
    <property type="match status" value="1"/>
</dbReference>
<feature type="domain" description="HTH lysR-type" evidence="5">
    <location>
        <begin position="22"/>
        <end position="67"/>
    </location>
</feature>
<evidence type="ECO:0000313" key="8">
    <source>
        <dbReference type="Proteomes" id="UP000192391"/>
    </source>
</evidence>
<sequence length="310" mass="35481">MLGTEFDNITIFQLRLCLSIQEYGSFTRAAEACHITQPTLSKKISQLEEQLGLDLFVRGKNTTIRPTPAGEVLFKEWRSILKHMERSLQYAYEIQENDNPTILFSSIPSIDTKIYIQPLVEAYLGKLPNRIFRFELMNISFQASGLLDGSIDIAMVPIFRENLFKSPPLVSKVILNCNWLAGMLPSNVLASKTSLTMHDLAKQNFILPSPHLFSDYYSMIEECCLKAGFTPNVTFTTQNHMSLPMNIRTNNEVFFVESYSRIVGDTGFVFREVTDMKGGLLLCWNENNKKSIVKDFVKYATNYFSKIRFK</sequence>
<protein>
    <submittedName>
        <fullName evidence="7">LysR family transcriptional regulator</fullName>
    </submittedName>
</protein>
<organism evidence="6 8">
    <name type="scientific">Eubacterium limosum</name>
    <dbReference type="NCBI Taxonomy" id="1736"/>
    <lineage>
        <taxon>Bacteria</taxon>
        <taxon>Bacillati</taxon>
        <taxon>Bacillota</taxon>
        <taxon>Clostridia</taxon>
        <taxon>Eubacteriales</taxon>
        <taxon>Eubacteriaceae</taxon>
        <taxon>Eubacterium</taxon>
    </lineage>
</organism>
<reference evidence="8" key="2">
    <citation type="journal article" date="2017" name="Sci. Rep.">
        <title>Determination of the Genome and Primary Transcriptome of Syngas Fermenting Eubacterium limosum ATCC 8486.</title>
        <authorList>
            <person name="Song Y."/>
            <person name="Shin J."/>
            <person name="Jeong Y."/>
            <person name="Jin S."/>
            <person name="Lee J.K."/>
            <person name="Kim D.R."/>
            <person name="Kim S.C."/>
            <person name="Cho S."/>
            <person name="Cho B.K."/>
        </authorList>
    </citation>
    <scope>NUCLEOTIDE SEQUENCE [LARGE SCALE GENOMIC DNA]</scope>
    <source>
        <strain evidence="8">ATCC 8486</strain>
    </source>
</reference>
<name>A0AAC9QRL2_EUBLI</name>
<dbReference type="GO" id="GO:0003700">
    <property type="term" value="F:DNA-binding transcription factor activity"/>
    <property type="evidence" value="ECO:0007669"/>
    <property type="project" value="InterPro"/>
</dbReference>
<keyword evidence="3" id="KW-0238">DNA-binding</keyword>
<evidence type="ECO:0000259" key="5">
    <source>
        <dbReference type="PROSITE" id="PS50931"/>
    </source>
</evidence>
<keyword evidence="9" id="KW-1185">Reference proteome</keyword>
<proteinExistence type="inferred from homology"/>
<dbReference type="Proteomes" id="UP001215087">
    <property type="component" value="Unassembled WGS sequence"/>
</dbReference>
<evidence type="ECO:0000256" key="2">
    <source>
        <dbReference type="ARBA" id="ARBA00023015"/>
    </source>
</evidence>
<evidence type="ECO:0000313" key="9">
    <source>
        <dbReference type="Proteomes" id="UP001215087"/>
    </source>
</evidence>
<comment type="similarity">
    <text evidence="1">Belongs to the LysR transcriptional regulatory family.</text>
</comment>
<dbReference type="PANTHER" id="PTHR30346:SF28">
    <property type="entry name" value="HTH-TYPE TRANSCRIPTIONAL REGULATOR CYNR"/>
    <property type="match status" value="1"/>
</dbReference>
<dbReference type="InterPro" id="IPR036390">
    <property type="entry name" value="WH_DNA-bd_sf"/>
</dbReference>
<dbReference type="AlphaFoldDB" id="A0AAC9QRL2"/>
<dbReference type="SUPFAM" id="SSF53850">
    <property type="entry name" value="Periplasmic binding protein-like II"/>
    <property type="match status" value="1"/>
</dbReference>
<dbReference type="PANTHER" id="PTHR30346">
    <property type="entry name" value="TRANSCRIPTIONAL DUAL REGULATOR HCAR-RELATED"/>
    <property type="match status" value="1"/>
</dbReference>
<evidence type="ECO:0000256" key="4">
    <source>
        <dbReference type="ARBA" id="ARBA00023163"/>
    </source>
</evidence>
<dbReference type="Pfam" id="PF00126">
    <property type="entry name" value="HTH_1"/>
    <property type="match status" value="1"/>
</dbReference>
<dbReference type="Proteomes" id="UP000192391">
    <property type="component" value="Chromosome"/>
</dbReference>
<dbReference type="KEGG" id="elim:B2M23_01840"/>
<dbReference type="PROSITE" id="PS50931">
    <property type="entry name" value="HTH_LYSR"/>
    <property type="match status" value="1"/>
</dbReference>
<dbReference type="Gene3D" id="1.10.10.10">
    <property type="entry name" value="Winged helix-like DNA-binding domain superfamily/Winged helix DNA-binding domain"/>
    <property type="match status" value="1"/>
</dbReference>
<keyword evidence="2" id="KW-0805">Transcription regulation</keyword>
<dbReference type="EMBL" id="CP019962">
    <property type="protein sequence ID" value="ARD64367.1"/>
    <property type="molecule type" value="Genomic_DNA"/>
</dbReference>
<evidence type="ECO:0000313" key="6">
    <source>
        <dbReference type="EMBL" id="ARD64367.1"/>
    </source>
</evidence>
<dbReference type="InterPro" id="IPR005119">
    <property type="entry name" value="LysR_subst-bd"/>
</dbReference>
<dbReference type="EMBL" id="JAQSVD010000004">
    <property type="protein sequence ID" value="MDE1470585.1"/>
    <property type="molecule type" value="Genomic_DNA"/>
</dbReference>
<dbReference type="PRINTS" id="PR00039">
    <property type="entry name" value="HTHLYSR"/>
</dbReference>
<evidence type="ECO:0000256" key="3">
    <source>
        <dbReference type="ARBA" id="ARBA00023125"/>
    </source>
</evidence>
<dbReference type="GO" id="GO:0003677">
    <property type="term" value="F:DNA binding"/>
    <property type="evidence" value="ECO:0007669"/>
    <property type="project" value="UniProtKB-KW"/>
</dbReference>
<dbReference type="RefSeq" id="WP_038351059.1">
    <property type="nucleotide sequence ID" value="NZ_CP019962.1"/>
</dbReference>
<dbReference type="InterPro" id="IPR000847">
    <property type="entry name" value="LysR_HTH_N"/>
</dbReference>
<dbReference type="GO" id="GO:0032993">
    <property type="term" value="C:protein-DNA complex"/>
    <property type="evidence" value="ECO:0007669"/>
    <property type="project" value="TreeGrafter"/>
</dbReference>
<reference evidence="6" key="1">
    <citation type="journal article" date="2015" name="Genome Announc.">
        <title>Draft Genome Sequence of Chemolithoautotrophic Acetogenic Butanol-Producing Eubacterium limosum ATCC 8486.</title>
        <authorList>
            <person name="Song Y."/>
            <person name="Cho B.K."/>
        </authorList>
    </citation>
    <scope>NUCLEOTIDE SEQUENCE</scope>
    <source>
        <strain evidence="6">ATCC 8486</strain>
    </source>
</reference>
<reference evidence="6" key="3">
    <citation type="submission" date="2017-02" db="EMBL/GenBank/DDBJ databases">
        <title>Integrative analysis reveals regulation of autotrophic growth of syngas fermenting bacteria at the translational level.</title>
        <authorList>
            <person name="Song Y."/>
            <person name="Shin J."/>
            <person name="Jeong Y."/>
            <person name="Jin S."/>
            <person name="Kim D.R."/>
            <person name="Kim S.C."/>
            <person name="Cho S."/>
            <person name="Cho B.-K."/>
        </authorList>
    </citation>
    <scope>NUCLEOTIDE SEQUENCE</scope>
    <source>
        <strain evidence="6">ATCC 8486</strain>
    </source>
</reference>
<keyword evidence="4" id="KW-0804">Transcription</keyword>
<dbReference type="Gene3D" id="3.40.190.10">
    <property type="entry name" value="Periplasmic binding protein-like II"/>
    <property type="match status" value="2"/>
</dbReference>
<gene>
    <name evidence="6" type="ORF">B2M23_01840</name>
    <name evidence="7" type="ORF">PTZ04_09985</name>
</gene>